<evidence type="ECO:0008006" key="4">
    <source>
        <dbReference type="Google" id="ProtNLM"/>
    </source>
</evidence>
<evidence type="ECO:0000256" key="1">
    <source>
        <dbReference type="SAM" id="MobiDB-lite"/>
    </source>
</evidence>
<organism evidence="2 3">
    <name type="scientific">Hymenobacter aranciens</name>
    <dbReference type="NCBI Taxonomy" id="3063996"/>
    <lineage>
        <taxon>Bacteria</taxon>
        <taxon>Pseudomonadati</taxon>
        <taxon>Bacteroidota</taxon>
        <taxon>Cytophagia</taxon>
        <taxon>Cytophagales</taxon>
        <taxon>Hymenobacteraceae</taxon>
        <taxon>Hymenobacter</taxon>
    </lineage>
</organism>
<sequence>MEPTKPTSDSTQPTRAKSRNIPEGDQEFSEAFDLMTAEWGLRPQLTLEWTTQSKASTLATQLRESLRSTGEAGDSITPQSRRLGELDKMIDGSKEEGKLKYVRKALALRYDEENDGKPYYGEFGIEKIGSEYTLPHDRGKRAKALLKLVKALARPEHGLKEGKYGHAFWKQISDEYNQLQGQLEKDKGIRATEVGDKNQYRQEAEAIFVAILLLLQANYPKTYKAERRKFGVLKESY</sequence>
<feature type="region of interest" description="Disordered" evidence="1">
    <location>
        <begin position="1"/>
        <end position="25"/>
    </location>
</feature>
<dbReference type="EMBL" id="JAUQSY010000012">
    <property type="protein sequence ID" value="MDO7876577.1"/>
    <property type="molecule type" value="Genomic_DNA"/>
</dbReference>
<feature type="region of interest" description="Disordered" evidence="1">
    <location>
        <begin position="60"/>
        <end position="81"/>
    </location>
</feature>
<keyword evidence="3" id="KW-1185">Reference proteome</keyword>
<comment type="caution">
    <text evidence="2">The sequence shown here is derived from an EMBL/GenBank/DDBJ whole genome shotgun (WGS) entry which is preliminary data.</text>
</comment>
<name>A0ABT9BEA2_9BACT</name>
<reference evidence="2" key="1">
    <citation type="submission" date="2023-07" db="EMBL/GenBank/DDBJ databases">
        <authorList>
            <person name="Kim M.K."/>
        </authorList>
    </citation>
    <scope>NUCLEOTIDE SEQUENCE</scope>
    <source>
        <strain evidence="2">ASUV-10-1</strain>
    </source>
</reference>
<protein>
    <recommendedName>
        <fullName evidence="4">dATP/dGTP diphosphohydrolase N-terminal domain-containing protein</fullName>
    </recommendedName>
</protein>
<evidence type="ECO:0000313" key="2">
    <source>
        <dbReference type="EMBL" id="MDO7876577.1"/>
    </source>
</evidence>
<accession>A0ABT9BEA2</accession>
<proteinExistence type="predicted"/>
<gene>
    <name evidence="2" type="ORF">Q5H93_17665</name>
</gene>
<feature type="compositionally biased region" description="Polar residues" evidence="1">
    <location>
        <begin position="1"/>
        <end position="15"/>
    </location>
</feature>
<dbReference type="RefSeq" id="WP_305007946.1">
    <property type="nucleotide sequence ID" value="NZ_JAUQSY010000012.1"/>
</dbReference>
<dbReference type="Proteomes" id="UP001176429">
    <property type="component" value="Unassembled WGS sequence"/>
</dbReference>
<evidence type="ECO:0000313" key="3">
    <source>
        <dbReference type="Proteomes" id="UP001176429"/>
    </source>
</evidence>